<dbReference type="RefSeq" id="WP_244201408.1">
    <property type="nucleotide sequence ID" value="NZ_CADIJZ010000023.1"/>
</dbReference>
<feature type="region of interest" description="Disordered" evidence="1">
    <location>
        <begin position="261"/>
        <end position="354"/>
    </location>
</feature>
<reference evidence="2 3" key="1">
    <citation type="submission" date="2020-04" db="EMBL/GenBank/DDBJ databases">
        <authorList>
            <person name="De Canck E."/>
        </authorList>
    </citation>
    <scope>NUCLEOTIDE SEQUENCE [LARGE SCALE GENOMIC DNA]</scope>
    <source>
        <strain evidence="2 3">LMG 27174</strain>
    </source>
</reference>
<evidence type="ECO:0000313" key="3">
    <source>
        <dbReference type="Proteomes" id="UP000494205"/>
    </source>
</evidence>
<evidence type="ECO:0000313" key="2">
    <source>
        <dbReference type="EMBL" id="CAB3725729.1"/>
    </source>
</evidence>
<organism evidence="2 3">
    <name type="scientific">Paraburkholderia rhynchosiae</name>
    <dbReference type="NCBI Taxonomy" id="487049"/>
    <lineage>
        <taxon>Bacteria</taxon>
        <taxon>Pseudomonadati</taxon>
        <taxon>Pseudomonadota</taxon>
        <taxon>Betaproteobacteria</taxon>
        <taxon>Burkholderiales</taxon>
        <taxon>Burkholderiaceae</taxon>
        <taxon>Paraburkholderia</taxon>
    </lineage>
</organism>
<feature type="compositionally biased region" description="Basic and acidic residues" evidence="1">
    <location>
        <begin position="276"/>
        <end position="285"/>
    </location>
</feature>
<evidence type="ECO:0000256" key="1">
    <source>
        <dbReference type="SAM" id="MobiDB-lite"/>
    </source>
</evidence>
<dbReference type="AlphaFoldDB" id="A0A6J5C5N1"/>
<sequence>MSIFSKIKHAFQHLGHDIEKAAKAVVHGVEHVAHAIENDLKKVLQDALAMTEALMQGNLKLAMQDLLKTGEDVAKTASDAATSATEATLEGLQDLHLGKGFDKVLSKVEKGVETVKNDVNKGIDAAAEDLVSSVEGVVSGSVDAIKDLAHGNFGAMMNDVAKVGEDALEVAADLTPEGLTATVAASTLAAAHIGSEALDNAIAGAMHGGIGKVVKSVAELEVGQQAQKLADKVLAGSSGAGADTMTSAGDAAMMLSSMNDARSARRGGHGGAGGPHETRSLETETPKNSGPDGHKQGNGKTDEKADEKADGKTDSKTDGKTEEAADKKQDKSKDKNEKDEKTQQAGPPPGVLDTLLLSYLADNRRRMA</sequence>
<gene>
    <name evidence="2" type="ORF">LMG27174_05348</name>
</gene>
<dbReference type="EMBL" id="CADIJZ010000023">
    <property type="protein sequence ID" value="CAB3725729.1"/>
    <property type="molecule type" value="Genomic_DNA"/>
</dbReference>
<name>A0A6J5C5N1_9BURK</name>
<feature type="compositionally biased region" description="Basic and acidic residues" evidence="1">
    <location>
        <begin position="292"/>
        <end position="342"/>
    </location>
</feature>
<protein>
    <submittedName>
        <fullName evidence="2">Uncharacterized protein</fullName>
    </submittedName>
</protein>
<proteinExistence type="predicted"/>
<accession>A0A6J5C5N1</accession>
<dbReference type="Proteomes" id="UP000494205">
    <property type="component" value="Unassembled WGS sequence"/>
</dbReference>